<keyword evidence="4" id="KW-0411">Iron-sulfur</keyword>
<dbReference type="KEGG" id="slx:SLAV_31875"/>
<keyword evidence="1" id="KW-0001">2Fe-2S</keyword>
<evidence type="ECO:0000256" key="2">
    <source>
        <dbReference type="ARBA" id="ARBA00022723"/>
    </source>
</evidence>
<dbReference type="InterPro" id="IPR042216">
    <property type="entry name" value="MitoNEET_CISD"/>
</dbReference>
<name>A0A2K8PN21_STRLA</name>
<dbReference type="EMBL" id="CP024985">
    <property type="protein sequence ID" value="ATZ28147.1"/>
    <property type="molecule type" value="Genomic_DNA"/>
</dbReference>
<dbReference type="RefSeq" id="WP_030232584.1">
    <property type="nucleotide sequence ID" value="NZ_CP024985.1"/>
</dbReference>
<proteinExistence type="predicted"/>
<dbReference type="SMART" id="SM00704">
    <property type="entry name" value="ZnF_CDGSH"/>
    <property type="match status" value="1"/>
</dbReference>
<dbReference type="Gene3D" id="3.40.5.90">
    <property type="entry name" value="CDGSH iron-sulfur domain, mitoNEET-type"/>
    <property type="match status" value="1"/>
</dbReference>
<dbReference type="AlphaFoldDB" id="A0A2K8PN21"/>
<sequence>MPGTSDTAGSGAPDPAYTAAPARRVFVDARGPVVVEGPIEIVLETGTVVRSDRFMVAVCTCRRSRTYPWCDTSHRRRARTVPPPEDRNP</sequence>
<evidence type="ECO:0000313" key="6">
    <source>
        <dbReference type="Proteomes" id="UP000231791"/>
    </source>
</evidence>
<reference evidence="5 6" key="1">
    <citation type="submission" date="2017-11" db="EMBL/GenBank/DDBJ databases">
        <title>Complete genome sequence of Streptomyces lavendulae subsp. lavendulae CCM 3239 (formerly 'Streptomyces aureofaciens CCM 3239'), the producer of the angucycline-type antibiotic auricin.</title>
        <authorList>
            <person name="Busche T."/>
            <person name="Novakova R."/>
            <person name="Al'Dilaimi A."/>
            <person name="Homerova D."/>
            <person name="Feckova L."/>
            <person name="Rezuchova B."/>
            <person name="Mingyar E."/>
            <person name="Csolleiova D."/>
            <person name="Bekeova C."/>
            <person name="Winkler A."/>
            <person name="Sevcikova B."/>
            <person name="Kalinowski J."/>
            <person name="Kormanec J."/>
            <person name="Ruckert C."/>
        </authorList>
    </citation>
    <scope>NUCLEOTIDE SEQUENCE [LARGE SCALE GENOMIC DNA]</scope>
    <source>
        <strain evidence="5 6">CCM 3239</strain>
    </source>
</reference>
<gene>
    <name evidence="5" type="ORF">SLAV_31875</name>
</gene>
<dbReference type="OrthoDB" id="3855487at2"/>
<dbReference type="Pfam" id="PF09360">
    <property type="entry name" value="zf-CDGSH"/>
    <property type="match status" value="1"/>
</dbReference>
<dbReference type="GO" id="GO:0051537">
    <property type="term" value="F:2 iron, 2 sulfur cluster binding"/>
    <property type="evidence" value="ECO:0007669"/>
    <property type="project" value="UniProtKB-KW"/>
</dbReference>
<accession>A0A2K8PN21</accession>
<evidence type="ECO:0000256" key="4">
    <source>
        <dbReference type="ARBA" id="ARBA00023014"/>
    </source>
</evidence>
<organism evidence="5 6">
    <name type="scientific">Streptomyces lavendulae subsp. lavendulae</name>
    <dbReference type="NCBI Taxonomy" id="58340"/>
    <lineage>
        <taxon>Bacteria</taxon>
        <taxon>Bacillati</taxon>
        <taxon>Actinomycetota</taxon>
        <taxon>Actinomycetes</taxon>
        <taxon>Kitasatosporales</taxon>
        <taxon>Streptomycetaceae</taxon>
        <taxon>Streptomyces</taxon>
    </lineage>
</organism>
<dbReference type="GO" id="GO:0005737">
    <property type="term" value="C:cytoplasm"/>
    <property type="evidence" value="ECO:0007669"/>
    <property type="project" value="UniProtKB-ARBA"/>
</dbReference>
<dbReference type="Proteomes" id="UP000231791">
    <property type="component" value="Chromosome"/>
</dbReference>
<dbReference type="GeneID" id="49387361"/>
<keyword evidence="2" id="KW-0479">Metal-binding</keyword>
<keyword evidence="6" id="KW-1185">Reference proteome</keyword>
<evidence type="ECO:0000256" key="3">
    <source>
        <dbReference type="ARBA" id="ARBA00023004"/>
    </source>
</evidence>
<protein>
    <submittedName>
        <fullName evidence="5">Iron-binding zinc finger CDGSH type</fullName>
    </submittedName>
</protein>
<evidence type="ECO:0000256" key="1">
    <source>
        <dbReference type="ARBA" id="ARBA00022714"/>
    </source>
</evidence>
<keyword evidence="3" id="KW-0408">Iron</keyword>
<dbReference type="InterPro" id="IPR018967">
    <property type="entry name" value="FeS-contain_CDGSH-typ"/>
</dbReference>
<dbReference type="GO" id="GO:0046872">
    <property type="term" value="F:metal ion binding"/>
    <property type="evidence" value="ECO:0007669"/>
    <property type="project" value="UniProtKB-KW"/>
</dbReference>
<evidence type="ECO:0000313" key="5">
    <source>
        <dbReference type="EMBL" id="ATZ28147.1"/>
    </source>
</evidence>